<dbReference type="PANTHER" id="PTHR38772">
    <property type="match status" value="1"/>
</dbReference>
<dbReference type="GO" id="GO:0005737">
    <property type="term" value="C:cytoplasm"/>
    <property type="evidence" value="ECO:0007669"/>
    <property type="project" value="UniProtKB-SubCell"/>
</dbReference>
<reference evidence="4" key="1">
    <citation type="submission" date="2021-04" db="EMBL/GenBank/DDBJ databases">
        <title>Luteolibacter sp. 32A isolated from the skin of an Anderson's salamander (Ambystoma andersonii).</title>
        <authorList>
            <person name="Spergser J."/>
            <person name="Busse H.-J."/>
        </authorList>
    </citation>
    <scope>NUCLEOTIDE SEQUENCE</scope>
    <source>
        <strain evidence="4">32A</strain>
    </source>
</reference>
<name>A0A975J1E3_9BACT</name>
<evidence type="ECO:0000256" key="2">
    <source>
        <dbReference type="ARBA" id="ARBA00009035"/>
    </source>
</evidence>
<dbReference type="Proteomes" id="UP000676169">
    <property type="component" value="Chromosome"/>
</dbReference>
<dbReference type="GO" id="GO:0003727">
    <property type="term" value="F:single-stranded RNA binding"/>
    <property type="evidence" value="ECO:0007669"/>
    <property type="project" value="TreeGrafter"/>
</dbReference>
<proteinExistence type="inferred from homology"/>
<evidence type="ECO:0000313" key="5">
    <source>
        <dbReference type="Proteomes" id="UP000676169"/>
    </source>
</evidence>
<dbReference type="GO" id="GO:0003690">
    <property type="term" value="F:double-stranded DNA binding"/>
    <property type="evidence" value="ECO:0007669"/>
    <property type="project" value="TreeGrafter"/>
</dbReference>
<dbReference type="Pfam" id="PF04245">
    <property type="entry name" value="NA37"/>
    <property type="match status" value="1"/>
</dbReference>
<comment type="subcellular location">
    <subcellularLocation>
        <location evidence="1">Cytoplasm</location>
    </subcellularLocation>
</comment>
<keyword evidence="3" id="KW-0963">Cytoplasm</keyword>
<dbReference type="AlphaFoldDB" id="A0A975J1E3"/>
<comment type="similarity">
    <text evidence="2">Belongs to the YejK family.</text>
</comment>
<protein>
    <submittedName>
        <fullName evidence="4">Nucleoid-associated protein</fullName>
    </submittedName>
</protein>
<sequence>MTIHHFVIHYIQKDQFRDPEVHTKDEEAKLLLPSLKLTNQGKLIKKFVESAATMFDKQRSGRVYADVGREDNTFADVLDRYLAGKTPFIKFSKRLATELAKTMKGTTLATGGYMAIAEYSASPRQLLIIMIRQEEGYAVDPDTLELRQAVHLDLSTINVGARINLEDYGNSVERHLSLVRGLKDVAKYFRRFLGVENFKSPKDETLDLANVMDAYFRENHENYDADRINEVRRDVAQLIKDSKGGQVPLLTIAGVVNPEDPEGFHDYANEHEISAEFTGDPETVKGWLRVRYKNKKLILDFDKNLLHDSIHWDEEEDELVIDVSKFSNLGEKLREAEQ</sequence>
<gene>
    <name evidence="4" type="ORF">KBB96_05010</name>
</gene>
<evidence type="ECO:0000313" key="4">
    <source>
        <dbReference type="EMBL" id="QUE52252.1"/>
    </source>
</evidence>
<dbReference type="KEGG" id="lamb:KBB96_05010"/>
<dbReference type="InterPro" id="IPR007358">
    <property type="entry name" value="Nucleoid_associated_NdpA"/>
</dbReference>
<evidence type="ECO:0000256" key="1">
    <source>
        <dbReference type="ARBA" id="ARBA00004496"/>
    </source>
</evidence>
<dbReference type="EMBL" id="CP073100">
    <property type="protein sequence ID" value="QUE52252.1"/>
    <property type="molecule type" value="Genomic_DNA"/>
</dbReference>
<dbReference type="RefSeq" id="WP_211633024.1">
    <property type="nucleotide sequence ID" value="NZ_CP073100.1"/>
</dbReference>
<dbReference type="GO" id="GO:0043590">
    <property type="term" value="C:bacterial nucleoid"/>
    <property type="evidence" value="ECO:0007669"/>
    <property type="project" value="TreeGrafter"/>
</dbReference>
<organism evidence="4 5">
    <name type="scientific">Luteolibacter ambystomatis</name>
    <dbReference type="NCBI Taxonomy" id="2824561"/>
    <lineage>
        <taxon>Bacteria</taxon>
        <taxon>Pseudomonadati</taxon>
        <taxon>Verrucomicrobiota</taxon>
        <taxon>Verrucomicrobiia</taxon>
        <taxon>Verrucomicrobiales</taxon>
        <taxon>Verrucomicrobiaceae</taxon>
        <taxon>Luteolibacter</taxon>
    </lineage>
</organism>
<accession>A0A975J1E3</accession>
<keyword evidence="5" id="KW-1185">Reference proteome</keyword>
<dbReference type="PANTHER" id="PTHR38772:SF1">
    <property type="entry name" value="NUCLEOID-ASSOCIATED PROTEIN YEJK"/>
    <property type="match status" value="1"/>
</dbReference>
<evidence type="ECO:0000256" key="3">
    <source>
        <dbReference type="ARBA" id="ARBA00022490"/>
    </source>
</evidence>